<proteinExistence type="predicted"/>
<protein>
    <submittedName>
        <fullName evidence="1">Uncharacterized protein</fullName>
    </submittedName>
</protein>
<name>A0A4V2PVV2_9BACT</name>
<organism evidence="1 2">
    <name type="scientific">Acidipila rosea</name>
    <dbReference type="NCBI Taxonomy" id="768535"/>
    <lineage>
        <taxon>Bacteria</taxon>
        <taxon>Pseudomonadati</taxon>
        <taxon>Acidobacteriota</taxon>
        <taxon>Terriglobia</taxon>
        <taxon>Terriglobales</taxon>
        <taxon>Acidobacteriaceae</taxon>
        <taxon>Acidipila</taxon>
    </lineage>
</organism>
<accession>A0A4V2PVV2</accession>
<evidence type="ECO:0000313" key="2">
    <source>
        <dbReference type="Proteomes" id="UP000295210"/>
    </source>
</evidence>
<gene>
    <name evidence="1" type="ORF">C7378_0805</name>
</gene>
<evidence type="ECO:0000313" key="1">
    <source>
        <dbReference type="EMBL" id="TCK75811.1"/>
    </source>
</evidence>
<sequence length="143" mass="15746">MQPMKATVIPSTTRDLTERLIALERCEADGETAPAFRVCDKLRRPLSMLMGTQGYRALISRALTLAQRESKLLTSVRVKEDGALECLNSEAFPVAALLAKQLIALLLSFVGEAVTLRLLDDVWPTLRGSETTQGDLDDSKRQS</sequence>
<dbReference type="Proteomes" id="UP000295210">
    <property type="component" value="Unassembled WGS sequence"/>
</dbReference>
<dbReference type="AlphaFoldDB" id="A0A4V2PVV2"/>
<comment type="caution">
    <text evidence="1">The sequence shown here is derived from an EMBL/GenBank/DDBJ whole genome shotgun (WGS) entry which is preliminary data.</text>
</comment>
<dbReference type="EMBL" id="SMGK01000001">
    <property type="protein sequence ID" value="TCK75811.1"/>
    <property type="molecule type" value="Genomic_DNA"/>
</dbReference>
<keyword evidence="2" id="KW-1185">Reference proteome</keyword>
<reference evidence="1 2" key="1">
    <citation type="submission" date="2019-03" db="EMBL/GenBank/DDBJ databases">
        <title>Genomic Encyclopedia of Type Strains, Phase IV (KMG-IV): sequencing the most valuable type-strain genomes for metagenomic binning, comparative biology and taxonomic classification.</title>
        <authorList>
            <person name="Goeker M."/>
        </authorList>
    </citation>
    <scope>NUCLEOTIDE SEQUENCE [LARGE SCALE GENOMIC DNA]</scope>
    <source>
        <strain evidence="1 2">DSM 103428</strain>
    </source>
</reference>